<organism evidence="2 3">
    <name type="scientific">Acanthopleuribacter pedis</name>
    <dbReference type="NCBI Taxonomy" id="442870"/>
    <lineage>
        <taxon>Bacteria</taxon>
        <taxon>Pseudomonadati</taxon>
        <taxon>Acidobacteriota</taxon>
        <taxon>Holophagae</taxon>
        <taxon>Acanthopleuribacterales</taxon>
        <taxon>Acanthopleuribacteraceae</taxon>
        <taxon>Acanthopleuribacter</taxon>
    </lineage>
</organism>
<dbReference type="RefSeq" id="WP_207858967.1">
    <property type="nucleotide sequence ID" value="NZ_JAFREP010000008.1"/>
</dbReference>
<dbReference type="Gene3D" id="3.40.430.10">
    <property type="entry name" value="Dihydrofolate Reductase, subunit A"/>
    <property type="match status" value="1"/>
</dbReference>
<evidence type="ECO:0000313" key="3">
    <source>
        <dbReference type="Proteomes" id="UP000664417"/>
    </source>
</evidence>
<dbReference type="EMBL" id="JAFREP010000008">
    <property type="protein sequence ID" value="MBO1319148.1"/>
    <property type="molecule type" value="Genomic_DNA"/>
</dbReference>
<dbReference type="InterPro" id="IPR002734">
    <property type="entry name" value="RibDG_C"/>
</dbReference>
<dbReference type="GO" id="GO:0008703">
    <property type="term" value="F:5-amino-6-(5-phosphoribosylamino)uracil reductase activity"/>
    <property type="evidence" value="ECO:0007669"/>
    <property type="project" value="InterPro"/>
</dbReference>
<evidence type="ECO:0000259" key="1">
    <source>
        <dbReference type="Pfam" id="PF01872"/>
    </source>
</evidence>
<comment type="caution">
    <text evidence="2">The sequence shown here is derived from an EMBL/GenBank/DDBJ whole genome shotgun (WGS) entry which is preliminary data.</text>
</comment>
<dbReference type="Pfam" id="PF01872">
    <property type="entry name" value="RibD_C"/>
    <property type="match status" value="1"/>
</dbReference>
<gene>
    <name evidence="2" type="ORF">J3U88_11815</name>
</gene>
<evidence type="ECO:0000313" key="2">
    <source>
        <dbReference type="EMBL" id="MBO1319148.1"/>
    </source>
</evidence>
<dbReference type="SUPFAM" id="SSF53597">
    <property type="entry name" value="Dihydrofolate reductase-like"/>
    <property type="match status" value="1"/>
</dbReference>
<name>A0A8J7QJ51_9BACT</name>
<dbReference type="Proteomes" id="UP000664417">
    <property type="component" value="Unassembled WGS sequence"/>
</dbReference>
<dbReference type="AlphaFoldDB" id="A0A8J7QJ51"/>
<dbReference type="PANTHER" id="PTHR38011:SF11">
    <property type="entry name" value="2,5-DIAMINO-6-RIBOSYLAMINO-4(3H)-PYRIMIDINONE 5'-PHOSPHATE REDUCTASE"/>
    <property type="match status" value="1"/>
</dbReference>
<reference evidence="2" key="1">
    <citation type="submission" date="2021-03" db="EMBL/GenBank/DDBJ databases">
        <authorList>
            <person name="Wang G."/>
        </authorList>
    </citation>
    <scope>NUCLEOTIDE SEQUENCE</scope>
    <source>
        <strain evidence="2">KCTC 12899</strain>
    </source>
</reference>
<dbReference type="GO" id="GO:0009231">
    <property type="term" value="P:riboflavin biosynthetic process"/>
    <property type="evidence" value="ECO:0007669"/>
    <property type="project" value="InterPro"/>
</dbReference>
<sequence length="197" mass="21311">MSPPQVRVYLACSLDGFIAGPDHDLSWLPSYADDSPAALARDTGSIDYETFIADVGAMLMGRRTYDVVRGFGGDWHYGDLPIHVATTRALDDAPPAAVKAVRGSIATLITEAKAAARGKNLYLDGGDLIRQAADADLIDHFIITYAPVALGRGTPLFGLIQNYYHLEITGSYRHDYGMLQVHARPRRPKDATPATAP</sequence>
<keyword evidence="3" id="KW-1185">Reference proteome</keyword>
<dbReference type="PANTHER" id="PTHR38011">
    <property type="entry name" value="DIHYDROFOLATE REDUCTASE FAMILY PROTEIN (AFU_ORTHOLOGUE AFUA_8G06820)"/>
    <property type="match status" value="1"/>
</dbReference>
<proteinExistence type="predicted"/>
<protein>
    <submittedName>
        <fullName evidence="2">Dihydrofolate reductase</fullName>
    </submittedName>
</protein>
<accession>A0A8J7QJ51</accession>
<feature type="domain" description="Bacterial bifunctional deaminase-reductase C-terminal" evidence="1">
    <location>
        <begin position="4"/>
        <end position="175"/>
    </location>
</feature>
<dbReference type="InterPro" id="IPR024072">
    <property type="entry name" value="DHFR-like_dom_sf"/>
</dbReference>
<dbReference type="InterPro" id="IPR050765">
    <property type="entry name" value="Riboflavin_Biosynth_HTPR"/>
</dbReference>